<dbReference type="InterPro" id="IPR027304">
    <property type="entry name" value="Trigger_fact/SurA_dom_sf"/>
</dbReference>
<accession>A7HXZ1</accession>
<comment type="subcellular location">
    <subcellularLocation>
        <location evidence="1">Cell inner membrane</location>
        <topology evidence="1">Single-pass type II membrane protein</topology>
        <orientation evidence="1">Periplasmic side</orientation>
    </subcellularLocation>
</comment>
<keyword evidence="3" id="KW-1003">Cell membrane</keyword>
<evidence type="ECO:0000256" key="9">
    <source>
        <dbReference type="ARBA" id="ARBA00030642"/>
    </source>
</evidence>
<evidence type="ECO:0000256" key="2">
    <source>
        <dbReference type="ARBA" id="ARBA00018370"/>
    </source>
</evidence>
<evidence type="ECO:0000313" key="17">
    <source>
        <dbReference type="EMBL" id="ABS64774.1"/>
    </source>
</evidence>
<keyword evidence="7 15" id="KW-0472">Membrane</keyword>
<dbReference type="Proteomes" id="UP000006377">
    <property type="component" value="Chromosome"/>
</dbReference>
<dbReference type="Pfam" id="PF13624">
    <property type="entry name" value="SurA_N_3"/>
    <property type="match status" value="1"/>
</dbReference>
<keyword evidence="6 15" id="KW-1133">Transmembrane helix</keyword>
<dbReference type="OrthoDB" id="9768393at2"/>
<evidence type="ECO:0000256" key="12">
    <source>
        <dbReference type="ARBA" id="ARBA00040743"/>
    </source>
</evidence>
<dbReference type="InterPro" id="IPR000297">
    <property type="entry name" value="PPIase_PpiC"/>
</dbReference>
<dbReference type="KEGG" id="pla:Plav_3168"/>
<dbReference type="HOGENOM" id="CLU_023843_2_1_5"/>
<comment type="similarity">
    <text evidence="11">Belongs to the PpiD chaperone family.</text>
</comment>
<dbReference type="SUPFAM" id="SSF54534">
    <property type="entry name" value="FKBP-like"/>
    <property type="match status" value="1"/>
</dbReference>
<evidence type="ECO:0000256" key="5">
    <source>
        <dbReference type="ARBA" id="ARBA00022692"/>
    </source>
</evidence>
<dbReference type="AlphaFoldDB" id="A7HXZ1"/>
<feature type="domain" description="PpiC" evidence="16">
    <location>
        <begin position="266"/>
        <end position="353"/>
    </location>
</feature>
<dbReference type="GO" id="GO:0005886">
    <property type="term" value="C:plasma membrane"/>
    <property type="evidence" value="ECO:0007669"/>
    <property type="project" value="UniProtKB-SubCell"/>
</dbReference>
<name>A7HXZ1_PARL1</name>
<evidence type="ECO:0000256" key="15">
    <source>
        <dbReference type="SAM" id="Phobius"/>
    </source>
</evidence>
<evidence type="ECO:0000256" key="8">
    <source>
        <dbReference type="ARBA" id="ARBA00023186"/>
    </source>
</evidence>
<dbReference type="Gene3D" id="3.10.50.40">
    <property type="match status" value="1"/>
</dbReference>
<dbReference type="SUPFAM" id="SSF109998">
    <property type="entry name" value="Triger factor/SurA peptide-binding domain-like"/>
    <property type="match status" value="1"/>
</dbReference>
<proteinExistence type="inferred from homology"/>
<dbReference type="Pfam" id="PF13145">
    <property type="entry name" value="Rotamase_2"/>
    <property type="match status" value="1"/>
</dbReference>
<dbReference type="GO" id="GO:0003755">
    <property type="term" value="F:peptidyl-prolyl cis-trans isomerase activity"/>
    <property type="evidence" value="ECO:0007669"/>
    <property type="project" value="UniProtKB-KW"/>
</dbReference>
<keyword evidence="14" id="KW-0697">Rotamase</keyword>
<dbReference type="InterPro" id="IPR052029">
    <property type="entry name" value="PpiD_chaperone"/>
</dbReference>
<protein>
    <recommendedName>
        <fullName evidence="2">Parvulin-like PPIase</fullName>
    </recommendedName>
    <alternativeName>
        <fullName evidence="9">Peptidyl-prolyl cis-trans isomerase plp</fullName>
    </alternativeName>
    <alternativeName>
        <fullName evidence="12">Periplasmic chaperone PpiD</fullName>
    </alternativeName>
    <alternativeName>
        <fullName evidence="13">Periplasmic folding chaperone</fullName>
    </alternativeName>
    <alternativeName>
        <fullName evidence="10">Rotamase plp</fullName>
    </alternativeName>
</protein>
<evidence type="ECO:0000256" key="14">
    <source>
        <dbReference type="PROSITE-ProRule" id="PRU00278"/>
    </source>
</evidence>
<dbReference type="EMBL" id="CP000774">
    <property type="protein sequence ID" value="ABS64774.1"/>
    <property type="molecule type" value="Genomic_DNA"/>
</dbReference>
<dbReference type="STRING" id="402881.Plav_3168"/>
<sequence length="631" mass="69431">MLDSLRRNASGWVAKVLIGLLALSFAVWGIADIFTGFGGDTVAEVGDQKIDAATYQVELRNEMNQFSQRLGQPLSLDQARQFGIDRAALSRLISLAALDGAASDLGLAVGDEAVGIDITTDPNLQGPFGRFDRDLFRQSLQQNGISEERFIEQRRRAMSRKQVIEVIQVGVAAPEALIEMVSRFQEETRVAGYVILPQSLVGEIADPDEETVQKFYEAGASAFTLPETRDFSIMVLEPEDVTRTMAVSEEDLQAAYEQRRGEYDVPERRDVHQITFASEEEANEALTKLRGGENVETVVKGLGLTMKDVDLGKVSRDDMLSPELADAAFSLEGTGYSEPVRGPLGWSILHVTGIEPGKPSTYEDVKEELRAAIELELARDQIYDIQNTIEDARAGGEPLADVAKRYNLTVRSIDGITADGKTRNGDTVELPELPDLLNTVYENQQGDQIPPLDSGKDGYYWVEIDAVNPAELQPLDEVRDRVVSIWKQQKRADDLEALATSLVERGNAGESFEKIAAEYGRSVLSTPPLQRYAQNDTFSRTAVTRLFAAPEGGFTFGPVGLGDSLIVMQVKDVRSPQLDANSDKYKETRTTLVDAIQADMLQTFVVGYQQELGVEVNNTLFQQMTATDTGL</sequence>
<evidence type="ECO:0000256" key="6">
    <source>
        <dbReference type="ARBA" id="ARBA00022989"/>
    </source>
</evidence>
<keyword evidence="14 17" id="KW-0413">Isomerase</keyword>
<feature type="transmembrane region" description="Helical" evidence="15">
    <location>
        <begin position="12"/>
        <end position="31"/>
    </location>
</feature>
<dbReference type="PANTHER" id="PTHR47529">
    <property type="entry name" value="PEPTIDYL-PROLYL CIS-TRANS ISOMERASE D"/>
    <property type="match status" value="1"/>
</dbReference>
<dbReference type="InterPro" id="IPR046357">
    <property type="entry name" value="PPIase_dom_sf"/>
</dbReference>
<keyword evidence="18" id="KW-1185">Reference proteome</keyword>
<evidence type="ECO:0000256" key="10">
    <source>
        <dbReference type="ARBA" id="ARBA00031484"/>
    </source>
</evidence>
<evidence type="ECO:0000256" key="7">
    <source>
        <dbReference type="ARBA" id="ARBA00023136"/>
    </source>
</evidence>
<gene>
    <name evidence="17" type="ordered locus">Plav_3168</name>
</gene>
<evidence type="ECO:0000256" key="1">
    <source>
        <dbReference type="ARBA" id="ARBA00004382"/>
    </source>
</evidence>
<evidence type="ECO:0000256" key="4">
    <source>
        <dbReference type="ARBA" id="ARBA00022519"/>
    </source>
</evidence>
<keyword evidence="5 15" id="KW-0812">Transmembrane</keyword>
<organism evidence="17 18">
    <name type="scientific">Parvibaculum lavamentivorans (strain DS-1 / DSM 13023 / NCIMB 13966)</name>
    <dbReference type="NCBI Taxonomy" id="402881"/>
    <lineage>
        <taxon>Bacteria</taxon>
        <taxon>Pseudomonadati</taxon>
        <taxon>Pseudomonadota</taxon>
        <taxon>Alphaproteobacteria</taxon>
        <taxon>Hyphomicrobiales</taxon>
        <taxon>Parvibaculaceae</taxon>
        <taxon>Parvibaculum</taxon>
    </lineage>
</organism>
<dbReference type="RefSeq" id="WP_012112097.1">
    <property type="nucleotide sequence ID" value="NC_009719.1"/>
</dbReference>
<evidence type="ECO:0000313" key="18">
    <source>
        <dbReference type="Proteomes" id="UP000006377"/>
    </source>
</evidence>
<keyword evidence="8" id="KW-0143">Chaperone</keyword>
<evidence type="ECO:0000259" key="16">
    <source>
        <dbReference type="PROSITE" id="PS50198"/>
    </source>
</evidence>
<evidence type="ECO:0000256" key="3">
    <source>
        <dbReference type="ARBA" id="ARBA00022475"/>
    </source>
</evidence>
<keyword evidence="4" id="KW-0997">Cell inner membrane</keyword>
<dbReference type="PROSITE" id="PS50198">
    <property type="entry name" value="PPIC_PPIASE_2"/>
    <property type="match status" value="1"/>
</dbReference>
<dbReference type="PANTHER" id="PTHR47529:SF1">
    <property type="entry name" value="PERIPLASMIC CHAPERONE PPID"/>
    <property type="match status" value="1"/>
</dbReference>
<reference evidence="17 18" key="1">
    <citation type="journal article" date="2011" name="Stand. Genomic Sci.">
        <title>Complete genome sequence of Parvibaculum lavamentivorans type strain (DS-1(T)).</title>
        <authorList>
            <person name="Schleheck D."/>
            <person name="Weiss M."/>
            <person name="Pitluck S."/>
            <person name="Bruce D."/>
            <person name="Land M.L."/>
            <person name="Han S."/>
            <person name="Saunders E."/>
            <person name="Tapia R."/>
            <person name="Detter C."/>
            <person name="Brettin T."/>
            <person name="Han J."/>
            <person name="Woyke T."/>
            <person name="Goodwin L."/>
            <person name="Pennacchio L."/>
            <person name="Nolan M."/>
            <person name="Cook A.M."/>
            <person name="Kjelleberg S."/>
            <person name="Thomas T."/>
        </authorList>
    </citation>
    <scope>NUCLEOTIDE SEQUENCE [LARGE SCALE GENOMIC DNA]</scope>
    <source>
        <strain evidence="18">DS-1 / DSM 13023 / NCIMB 13966</strain>
    </source>
</reference>
<dbReference type="eggNOG" id="COG0760">
    <property type="taxonomic scope" value="Bacteria"/>
</dbReference>
<evidence type="ECO:0000256" key="13">
    <source>
        <dbReference type="ARBA" id="ARBA00042775"/>
    </source>
</evidence>
<evidence type="ECO:0000256" key="11">
    <source>
        <dbReference type="ARBA" id="ARBA00038408"/>
    </source>
</evidence>